<dbReference type="PANTHER" id="PTHR30537:SF5">
    <property type="entry name" value="HTH-TYPE TRANSCRIPTIONAL ACTIVATOR TTDR-RELATED"/>
    <property type="match status" value="1"/>
</dbReference>
<name>A0A4Y4CTP6_ZOORA</name>
<dbReference type="SUPFAM" id="SSF53850">
    <property type="entry name" value="Periplasmic binding protein-like II"/>
    <property type="match status" value="1"/>
</dbReference>
<dbReference type="InterPro" id="IPR058163">
    <property type="entry name" value="LysR-type_TF_proteobact-type"/>
</dbReference>
<sequence length="157" mass="16764">MPETHVAWTLCETRSVLVASPDYLQRRGAPADPQALAGHDCLGYRRAGGVLSWRFEPAGGGAQVSVPTRGCFAANNSEALREAAIGGLGLAVLSDFTAQRALLDGLLVPVLPDWRPVGLFGDSLCAIRPYSPTVPKAVQVFVAWLREALKEGFPLPR</sequence>
<comment type="caution">
    <text evidence="3">The sequence shown here is derived from an EMBL/GenBank/DDBJ whole genome shotgun (WGS) entry which is preliminary data.</text>
</comment>
<dbReference type="GO" id="GO:0003700">
    <property type="term" value="F:DNA-binding transcription factor activity"/>
    <property type="evidence" value="ECO:0007669"/>
    <property type="project" value="TreeGrafter"/>
</dbReference>
<accession>A0A4Y4CTP6</accession>
<dbReference type="GO" id="GO:0043565">
    <property type="term" value="F:sequence-specific DNA binding"/>
    <property type="evidence" value="ECO:0007669"/>
    <property type="project" value="TreeGrafter"/>
</dbReference>
<evidence type="ECO:0000259" key="2">
    <source>
        <dbReference type="Pfam" id="PF03466"/>
    </source>
</evidence>
<reference evidence="3 4" key="1">
    <citation type="submission" date="2019-06" db="EMBL/GenBank/DDBJ databases">
        <title>Whole genome shotgun sequence of Zoogloea ramigera NBRC 15342.</title>
        <authorList>
            <person name="Hosoyama A."/>
            <person name="Uohara A."/>
            <person name="Ohji S."/>
            <person name="Ichikawa N."/>
        </authorList>
    </citation>
    <scope>NUCLEOTIDE SEQUENCE [LARGE SCALE GENOMIC DNA]</scope>
    <source>
        <strain evidence="3 4">NBRC 15342</strain>
    </source>
</reference>
<keyword evidence="4" id="KW-1185">Reference proteome</keyword>
<dbReference type="GO" id="GO:0006351">
    <property type="term" value="P:DNA-templated transcription"/>
    <property type="evidence" value="ECO:0007669"/>
    <property type="project" value="TreeGrafter"/>
</dbReference>
<dbReference type="CDD" id="cd08422">
    <property type="entry name" value="PBP2_CrgA_like"/>
    <property type="match status" value="1"/>
</dbReference>
<evidence type="ECO:0000256" key="1">
    <source>
        <dbReference type="ARBA" id="ARBA00009437"/>
    </source>
</evidence>
<evidence type="ECO:0000313" key="3">
    <source>
        <dbReference type="EMBL" id="GEC94633.1"/>
    </source>
</evidence>
<dbReference type="InterPro" id="IPR005119">
    <property type="entry name" value="LysR_subst-bd"/>
</dbReference>
<dbReference type="AlphaFoldDB" id="A0A4Y4CTP6"/>
<proteinExistence type="inferred from homology"/>
<evidence type="ECO:0000313" key="4">
    <source>
        <dbReference type="Proteomes" id="UP000318422"/>
    </source>
</evidence>
<dbReference type="PANTHER" id="PTHR30537">
    <property type="entry name" value="HTH-TYPE TRANSCRIPTIONAL REGULATOR"/>
    <property type="match status" value="1"/>
</dbReference>
<gene>
    <name evidence="3" type="ORF">ZRA01_07060</name>
</gene>
<dbReference type="Pfam" id="PF03466">
    <property type="entry name" value="LysR_substrate"/>
    <property type="match status" value="1"/>
</dbReference>
<feature type="domain" description="LysR substrate-binding" evidence="2">
    <location>
        <begin position="7"/>
        <end position="149"/>
    </location>
</feature>
<dbReference type="Proteomes" id="UP000318422">
    <property type="component" value="Unassembled WGS sequence"/>
</dbReference>
<dbReference type="EMBL" id="BJNV01000009">
    <property type="protein sequence ID" value="GEC94633.1"/>
    <property type="molecule type" value="Genomic_DNA"/>
</dbReference>
<protein>
    <recommendedName>
        <fullName evidence="2">LysR substrate-binding domain-containing protein</fullName>
    </recommendedName>
</protein>
<organism evidence="3 4">
    <name type="scientific">Zoogloea ramigera</name>
    <dbReference type="NCBI Taxonomy" id="350"/>
    <lineage>
        <taxon>Bacteria</taxon>
        <taxon>Pseudomonadati</taxon>
        <taxon>Pseudomonadota</taxon>
        <taxon>Betaproteobacteria</taxon>
        <taxon>Rhodocyclales</taxon>
        <taxon>Zoogloeaceae</taxon>
        <taxon>Zoogloea</taxon>
    </lineage>
</organism>
<comment type="similarity">
    <text evidence="1">Belongs to the LysR transcriptional regulatory family.</text>
</comment>
<dbReference type="Gene3D" id="3.40.190.10">
    <property type="entry name" value="Periplasmic binding protein-like II"/>
    <property type="match status" value="2"/>
</dbReference>